<feature type="compositionally biased region" description="Basic and acidic residues" evidence="7">
    <location>
        <begin position="798"/>
        <end position="820"/>
    </location>
</feature>
<evidence type="ECO:0000259" key="9">
    <source>
        <dbReference type="Pfam" id="PF02714"/>
    </source>
</evidence>
<evidence type="ECO:0000256" key="1">
    <source>
        <dbReference type="ARBA" id="ARBA00004141"/>
    </source>
</evidence>
<feature type="transmembrane region" description="Helical" evidence="8">
    <location>
        <begin position="684"/>
        <end position="703"/>
    </location>
</feature>
<feature type="compositionally biased region" description="Polar residues" evidence="7">
    <location>
        <begin position="284"/>
        <end position="304"/>
    </location>
</feature>
<evidence type="ECO:0000256" key="2">
    <source>
        <dbReference type="ARBA" id="ARBA00007779"/>
    </source>
</evidence>
<evidence type="ECO:0000256" key="8">
    <source>
        <dbReference type="SAM" id="Phobius"/>
    </source>
</evidence>
<dbReference type="EMBL" id="KV722493">
    <property type="protein sequence ID" value="OCH87240.1"/>
    <property type="molecule type" value="Genomic_DNA"/>
</dbReference>
<comment type="similarity">
    <text evidence="2">Belongs to the CSC1 (TC 1.A.17) family.</text>
</comment>
<feature type="transmembrane region" description="Helical" evidence="8">
    <location>
        <begin position="756"/>
        <end position="773"/>
    </location>
</feature>
<evidence type="ECO:0000256" key="7">
    <source>
        <dbReference type="SAM" id="MobiDB-lite"/>
    </source>
</evidence>
<feature type="domain" description="CSC1/OSCA1-like N-terminal transmembrane" evidence="11">
    <location>
        <begin position="19"/>
        <end position="169"/>
    </location>
</feature>
<dbReference type="OrthoDB" id="1076608at2759"/>
<feature type="transmembrane region" description="Helical" evidence="8">
    <location>
        <begin position="561"/>
        <end position="586"/>
    </location>
</feature>
<feature type="transmembrane region" description="Helical" evidence="8">
    <location>
        <begin position="606"/>
        <end position="634"/>
    </location>
</feature>
<evidence type="ECO:0000259" key="11">
    <source>
        <dbReference type="Pfam" id="PF13967"/>
    </source>
</evidence>
<gene>
    <name evidence="13" type="ORF">OBBRIDRAFT_173266</name>
</gene>
<feature type="compositionally biased region" description="Basic and acidic residues" evidence="7">
    <location>
        <begin position="858"/>
        <end position="920"/>
    </location>
</feature>
<feature type="domain" description="CSC1/OSCA1-like 7TM region" evidence="9">
    <location>
        <begin position="465"/>
        <end position="740"/>
    </location>
</feature>
<keyword evidence="14" id="KW-1185">Reference proteome</keyword>
<feature type="transmembrane region" description="Helical" evidence="8">
    <location>
        <begin position="467"/>
        <end position="493"/>
    </location>
</feature>
<organism evidence="13 14">
    <name type="scientific">Obba rivulosa</name>
    <dbReference type="NCBI Taxonomy" id="1052685"/>
    <lineage>
        <taxon>Eukaryota</taxon>
        <taxon>Fungi</taxon>
        <taxon>Dikarya</taxon>
        <taxon>Basidiomycota</taxon>
        <taxon>Agaricomycotina</taxon>
        <taxon>Agaricomycetes</taxon>
        <taxon>Polyporales</taxon>
        <taxon>Gelatoporiaceae</taxon>
        <taxon>Obba</taxon>
    </lineage>
</organism>
<feature type="transmembrane region" description="Helical" evidence="8">
    <location>
        <begin position="20"/>
        <end position="45"/>
    </location>
</feature>
<accession>A0A8E2AXH1</accession>
<dbReference type="Proteomes" id="UP000250043">
    <property type="component" value="Unassembled WGS sequence"/>
</dbReference>
<evidence type="ECO:0000259" key="12">
    <source>
        <dbReference type="Pfam" id="PF14703"/>
    </source>
</evidence>
<dbReference type="PANTHER" id="PTHR13018">
    <property type="entry name" value="PROBABLE MEMBRANE PROTEIN DUF221-RELATED"/>
    <property type="match status" value="1"/>
</dbReference>
<feature type="domain" description="10TM putative phosphate transporter extracellular tail" evidence="10">
    <location>
        <begin position="910"/>
        <end position="976"/>
    </location>
</feature>
<evidence type="ECO:0000259" key="10">
    <source>
        <dbReference type="Pfam" id="PF12621"/>
    </source>
</evidence>
<dbReference type="InterPro" id="IPR022257">
    <property type="entry name" value="PHM7_ext"/>
</dbReference>
<dbReference type="Pfam" id="PF02714">
    <property type="entry name" value="RSN1_7TM"/>
    <property type="match status" value="1"/>
</dbReference>
<keyword evidence="5 8" id="KW-1133">Transmembrane helix</keyword>
<comment type="subcellular location">
    <subcellularLocation>
        <location evidence="1">Membrane</location>
        <topology evidence="1">Multi-pass membrane protein</topology>
    </subcellularLocation>
</comment>
<dbReference type="InterPro" id="IPR045122">
    <property type="entry name" value="Csc1-like"/>
</dbReference>
<evidence type="ECO:0000256" key="5">
    <source>
        <dbReference type="ARBA" id="ARBA00022989"/>
    </source>
</evidence>
<feature type="transmembrane region" description="Helical" evidence="8">
    <location>
        <begin position="513"/>
        <end position="540"/>
    </location>
</feature>
<dbReference type="PANTHER" id="PTHR13018:SF143">
    <property type="entry name" value="CSC1_OSCA1-LIKE 7TM REGION DOMAIN-CONTAINING PROTEIN"/>
    <property type="match status" value="1"/>
</dbReference>
<dbReference type="InterPro" id="IPR032880">
    <property type="entry name" value="CSC1/OSCA1-like_N"/>
</dbReference>
<feature type="compositionally biased region" description="Low complexity" evidence="7">
    <location>
        <begin position="835"/>
        <end position="846"/>
    </location>
</feature>
<name>A0A8E2AXH1_9APHY</name>
<dbReference type="Pfam" id="PF14703">
    <property type="entry name" value="PHM7_cyt"/>
    <property type="match status" value="1"/>
</dbReference>
<feature type="region of interest" description="Disordered" evidence="7">
    <location>
        <begin position="267"/>
        <end position="315"/>
    </location>
</feature>
<evidence type="ECO:0000256" key="6">
    <source>
        <dbReference type="ARBA" id="ARBA00023136"/>
    </source>
</evidence>
<dbReference type="Pfam" id="PF13967">
    <property type="entry name" value="RSN1_TM"/>
    <property type="match status" value="1"/>
</dbReference>
<sequence length="981" mass="108988">MSNSSSSSISNATTASTSSFVTALIFNAAVFGIELAVFTLVLPYFPAIYQPRSYVPPEEKRSPPLSHNPFLWPLALVRADYHEIKDKNGLDAYLFIRFLRMMCRVLFPVWLISWLILLPVDSVGDSVAGRTGVDKFTFGNIVEANQARYWAHLVLAWISTIWLWWNINYEMSHFVRTRQRWLIDPDIASSAQASTILVTGVPQRYLTESALTQLFSYLPGGVRKVWLNRDLKEMPDLYDRRLAACKMLESAETSLLNTAVKLRNKKQKADVKAAKKQGKVANASEMQSRPSSASRRPLTQQSIASDIGNGTDPERGDVTLAEKLVPPEKRPSHRLPPFSWLPFSIPLVGKKEDTINWARDEIAAMNKALREARRTLARDVAHSSSVPPAETNHPDALKPQPGAAQTYPPLNSAFILFNTQIAAHLAAQSLTHHAPYRMAQKHIGVAPEDVIWGNLNMNPYEARVRTAISWGFTLGLIILWAFPVAFIGIVSNVHGLCTQYSWLAWLCKLPSPVVGIISGILPPVLLAVLMMLLPIILRLLARFEGMPKKTAIELSLMNRYFLFEVIHSFLIVTISSGLIAALPELLNSPGNIPSLLAQRLPQASTFFLTYIILQGLSGTASGFLQVVPLVLYYVKLFILGSTPRSIYKIQYTLRSVNWGTLFPTVTLLVVITLSYSIISPIINGLGFLTFFLFYFVWKYLFLWQLEQPRSGETGGLFFPKAIQHVFVGMYLQQICLAALFFLATNGNGVHTSIPEGALMIVLIAFTAFFNLIINNSYGPVKEYLPLTLAEDAYGSSDGNRDVAERELNDQDSVRSEKLAVEKNQTSSQIRRRSRVQSTATADADASGTPLPPAQADEECGRPDHLAAPKAKDFRDHSPDSVEEVRGADEEAGLKDPRDHSADAAEELHGIDEEAGPKDFYHPASVEPQPVIWFPRDPLGLALEEEAAIREREIIVSTERAVMDNKGHVKIQGPPPDGKTNL</sequence>
<feature type="region of interest" description="Disordered" evidence="7">
    <location>
        <begin position="382"/>
        <end position="403"/>
    </location>
</feature>
<keyword evidence="3" id="KW-0813">Transport</keyword>
<keyword evidence="4 8" id="KW-0812">Transmembrane</keyword>
<feature type="region of interest" description="Disordered" evidence="7">
    <location>
        <begin position="794"/>
        <end position="926"/>
    </location>
</feature>
<keyword evidence="6 8" id="KW-0472">Membrane</keyword>
<reference evidence="13 14" key="1">
    <citation type="submission" date="2016-07" db="EMBL/GenBank/DDBJ databases">
        <title>Draft genome of the white-rot fungus Obba rivulosa 3A-2.</title>
        <authorList>
            <consortium name="DOE Joint Genome Institute"/>
            <person name="Miettinen O."/>
            <person name="Riley R."/>
            <person name="Acob R."/>
            <person name="Barry K."/>
            <person name="Cullen D."/>
            <person name="De Vries R."/>
            <person name="Hainaut M."/>
            <person name="Hatakka A."/>
            <person name="Henrissat B."/>
            <person name="Hilden K."/>
            <person name="Kuo R."/>
            <person name="Labutti K."/>
            <person name="Lipzen A."/>
            <person name="Makela M.R."/>
            <person name="Sandor L."/>
            <person name="Spatafora J.W."/>
            <person name="Grigoriev I.V."/>
            <person name="Hibbett D.S."/>
        </authorList>
    </citation>
    <scope>NUCLEOTIDE SEQUENCE [LARGE SCALE GENOMIC DNA]</scope>
    <source>
        <strain evidence="13 14">3A-2</strain>
    </source>
</reference>
<dbReference type="InterPro" id="IPR003864">
    <property type="entry name" value="CSC1/OSCA1-like_7TM"/>
</dbReference>
<feature type="domain" description="CSC1/OSCA1-like cytosolic" evidence="12">
    <location>
        <begin position="194"/>
        <end position="376"/>
    </location>
</feature>
<dbReference type="GO" id="GO:0005886">
    <property type="term" value="C:plasma membrane"/>
    <property type="evidence" value="ECO:0007669"/>
    <property type="project" value="TreeGrafter"/>
</dbReference>
<evidence type="ECO:0000256" key="4">
    <source>
        <dbReference type="ARBA" id="ARBA00022692"/>
    </source>
</evidence>
<evidence type="ECO:0000256" key="3">
    <source>
        <dbReference type="ARBA" id="ARBA00022448"/>
    </source>
</evidence>
<dbReference type="Pfam" id="PF12621">
    <property type="entry name" value="PHM7_ext"/>
    <property type="match status" value="1"/>
</dbReference>
<dbReference type="GO" id="GO:0005227">
    <property type="term" value="F:calcium-activated cation channel activity"/>
    <property type="evidence" value="ECO:0007669"/>
    <property type="project" value="InterPro"/>
</dbReference>
<feature type="transmembrane region" description="Helical" evidence="8">
    <location>
        <begin position="724"/>
        <end position="744"/>
    </location>
</feature>
<proteinExistence type="inferred from homology"/>
<evidence type="ECO:0000313" key="14">
    <source>
        <dbReference type="Proteomes" id="UP000250043"/>
    </source>
</evidence>
<evidence type="ECO:0000313" key="13">
    <source>
        <dbReference type="EMBL" id="OCH87240.1"/>
    </source>
</evidence>
<dbReference type="InterPro" id="IPR027815">
    <property type="entry name" value="CSC1/OSCA1-like_cyt"/>
</dbReference>
<feature type="transmembrane region" description="Helical" evidence="8">
    <location>
        <begin position="149"/>
        <end position="167"/>
    </location>
</feature>
<dbReference type="AlphaFoldDB" id="A0A8E2AXH1"/>
<protein>
    <submittedName>
        <fullName evidence="13">DUF221-domain-containing protein</fullName>
    </submittedName>
</protein>
<feature type="transmembrane region" description="Helical" evidence="8">
    <location>
        <begin position="655"/>
        <end position="678"/>
    </location>
</feature>
<feature type="transmembrane region" description="Helical" evidence="8">
    <location>
        <begin position="101"/>
        <end position="120"/>
    </location>
</feature>